<proteinExistence type="predicted"/>
<accession>A0A8S1R2X2</accession>
<keyword evidence="1" id="KW-0472">Membrane</keyword>
<feature type="domain" description="EGF-like" evidence="2">
    <location>
        <begin position="160"/>
        <end position="171"/>
    </location>
</feature>
<comment type="caution">
    <text evidence="3">The sequence shown here is derived from an EMBL/GenBank/DDBJ whole genome shotgun (WGS) entry which is preliminary data.</text>
</comment>
<dbReference type="Pfam" id="PF23106">
    <property type="entry name" value="EGF_Teneurin"/>
    <property type="match status" value="1"/>
</dbReference>
<protein>
    <recommendedName>
        <fullName evidence="2">EGF-like domain-containing protein</fullName>
    </recommendedName>
</protein>
<dbReference type="PROSITE" id="PS00022">
    <property type="entry name" value="EGF_1"/>
    <property type="match status" value="1"/>
</dbReference>
<dbReference type="EMBL" id="CAJJDN010000137">
    <property type="protein sequence ID" value="CAD8122228.1"/>
    <property type="molecule type" value="Genomic_DNA"/>
</dbReference>
<evidence type="ECO:0000313" key="3">
    <source>
        <dbReference type="EMBL" id="CAD8122228.1"/>
    </source>
</evidence>
<feature type="transmembrane region" description="Helical" evidence="1">
    <location>
        <begin position="323"/>
        <end position="346"/>
    </location>
</feature>
<sequence>MNLLLSYIIIFNLLFFETITHLLSVTQSTPMIKLINQTISQFNPTSNFNTTLQIEGDGFIFLIVEFQQTSSDKSSIALLYNEHFPTSQINQTIQFRDMDYNSYVLKRQNHNLIIQNFPHLKFITILSNISITFNLILTGTNEQKCFNDCNNNGKCFQGKCLCSSNYIGIDCQFKAIELEIQTQQNLSLSNYVTFLYYKQQEKSKELNLIFYTNSQQNLTILEIISSFIHIPTLQYYDYYEKFNTSYPLKQIISSKGLKDLDDDDDHLNEDTDDDNSDLLQQNNFLLNKQIPAKLVIAVLCSIPNTQISILLQKRQDQIDKQEYLKWIIPLSIFGFIIIFIFGIICLKKHLTKKKFENKYTKVQSFSDDEICTLCQKRLIIRNAIYKSIVCQNNHLLHKKCLIKFFDKNQNFGLCPTCPQIIID</sequence>
<evidence type="ECO:0000313" key="4">
    <source>
        <dbReference type="Proteomes" id="UP000692954"/>
    </source>
</evidence>
<dbReference type="Proteomes" id="UP000692954">
    <property type="component" value="Unassembled WGS sequence"/>
</dbReference>
<dbReference type="AlphaFoldDB" id="A0A8S1R2X2"/>
<gene>
    <name evidence="3" type="ORF">PSON_ATCC_30995.1.T1370049</name>
</gene>
<evidence type="ECO:0000256" key="1">
    <source>
        <dbReference type="SAM" id="Phobius"/>
    </source>
</evidence>
<evidence type="ECO:0000259" key="2">
    <source>
        <dbReference type="PROSITE" id="PS00022"/>
    </source>
</evidence>
<organism evidence="3 4">
    <name type="scientific">Paramecium sonneborni</name>
    <dbReference type="NCBI Taxonomy" id="65129"/>
    <lineage>
        <taxon>Eukaryota</taxon>
        <taxon>Sar</taxon>
        <taxon>Alveolata</taxon>
        <taxon>Ciliophora</taxon>
        <taxon>Intramacronucleata</taxon>
        <taxon>Oligohymenophorea</taxon>
        <taxon>Peniculida</taxon>
        <taxon>Parameciidae</taxon>
        <taxon>Paramecium</taxon>
    </lineage>
</organism>
<reference evidence="3" key="1">
    <citation type="submission" date="2021-01" db="EMBL/GenBank/DDBJ databases">
        <authorList>
            <consortium name="Genoscope - CEA"/>
            <person name="William W."/>
        </authorList>
    </citation>
    <scope>NUCLEOTIDE SEQUENCE</scope>
</reference>
<keyword evidence="4" id="KW-1185">Reference proteome</keyword>
<keyword evidence="1" id="KW-0812">Transmembrane</keyword>
<name>A0A8S1R2X2_9CILI</name>
<dbReference type="InterPro" id="IPR000742">
    <property type="entry name" value="EGF"/>
</dbReference>
<feature type="transmembrane region" description="Helical" evidence="1">
    <location>
        <begin position="6"/>
        <end position="25"/>
    </location>
</feature>
<dbReference type="OrthoDB" id="303943at2759"/>
<keyword evidence="1" id="KW-1133">Transmembrane helix</keyword>